<keyword evidence="3 5" id="KW-0067">ATP-binding</keyword>
<dbReference type="PANTHER" id="PTHR43776:SF8">
    <property type="entry name" value="ABC TRANSPORTER, ATP-BINDING PROTEIN"/>
    <property type="match status" value="1"/>
</dbReference>
<dbReference type="CDD" id="cd03257">
    <property type="entry name" value="ABC_NikE_OppD_transporters"/>
    <property type="match status" value="1"/>
</dbReference>
<dbReference type="PROSITE" id="PS50893">
    <property type="entry name" value="ABC_TRANSPORTER_2"/>
    <property type="match status" value="1"/>
</dbReference>
<feature type="domain" description="ABC transporter" evidence="4">
    <location>
        <begin position="30"/>
        <end position="281"/>
    </location>
</feature>
<dbReference type="Proteomes" id="UP001595579">
    <property type="component" value="Unassembled WGS sequence"/>
</dbReference>
<evidence type="ECO:0000313" key="6">
    <source>
        <dbReference type="Proteomes" id="UP001595579"/>
    </source>
</evidence>
<dbReference type="PANTHER" id="PTHR43776">
    <property type="entry name" value="TRANSPORT ATP-BINDING PROTEIN"/>
    <property type="match status" value="1"/>
</dbReference>
<name>A0ABV7LSA1_9GAMM</name>
<reference evidence="6" key="1">
    <citation type="journal article" date="2019" name="Int. J. Syst. Evol. Microbiol.">
        <title>The Global Catalogue of Microorganisms (GCM) 10K type strain sequencing project: providing services to taxonomists for standard genome sequencing and annotation.</title>
        <authorList>
            <consortium name="The Broad Institute Genomics Platform"/>
            <consortium name="The Broad Institute Genome Sequencing Center for Infectious Disease"/>
            <person name="Wu L."/>
            <person name="Ma J."/>
        </authorList>
    </citation>
    <scope>NUCLEOTIDE SEQUENCE [LARGE SCALE GENOMIC DNA]</scope>
    <source>
        <strain evidence="6">CECT 7698</strain>
    </source>
</reference>
<dbReference type="InterPro" id="IPR050319">
    <property type="entry name" value="ABC_transp_ATP-bind"/>
</dbReference>
<dbReference type="InterPro" id="IPR013563">
    <property type="entry name" value="Oligopep_ABC_C"/>
</dbReference>
<evidence type="ECO:0000256" key="3">
    <source>
        <dbReference type="ARBA" id="ARBA00022840"/>
    </source>
</evidence>
<dbReference type="InterPro" id="IPR027417">
    <property type="entry name" value="P-loop_NTPase"/>
</dbReference>
<keyword evidence="2" id="KW-0547">Nucleotide-binding</keyword>
<dbReference type="InterPro" id="IPR003593">
    <property type="entry name" value="AAA+_ATPase"/>
</dbReference>
<dbReference type="NCBIfam" id="TIGR01727">
    <property type="entry name" value="oligo_HPY"/>
    <property type="match status" value="1"/>
</dbReference>
<dbReference type="Gene3D" id="3.40.50.300">
    <property type="entry name" value="P-loop containing nucleotide triphosphate hydrolases"/>
    <property type="match status" value="1"/>
</dbReference>
<dbReference type="InterPro" id="IPR017871">
    <property type="entry name" value="ABC_transporter-like_CS"/>
</dbReference>
<gene>
    <name evidence="5" type="ORF">ACFOEV_13040</name>
</gene>
<dbReference type="Pfam" id="PF08352">
    <property type="entry name" value="oligo_HPY"/>
    <property type="match status" value="1"/>
</dbReference>
<protein>
    <submittedName>
        <fullName evidence="5">ABC transporter ATP-binding protein</fullName>
    </submittedName>
</protein>
<organism evidence="5 6">
    <name type="scientific">Litchfieldella rifensis</name>
    <dbReference type="NCBI Taxonomy" id="762643"/>
    <lineage>
        <taxon>Bacteria</taxon>
        <taxon>Pseudomonadati</taxon>
        <taxon>Pseudomonadota</taxon>
        <taxon>Gammaproteobacteria</taxon>
        <taxon>Oceanospirillales</taxon>
        <taxon>Halomonadaceae</taxon>
        <taxon>Litchfieldella</taxon>
    </lineage>
</organism>
<evidence type="ECO:0000313" key="5">
    <source>
        <dbReference type="EMBL" id="MFC3284530.1"/>
    </source>
</evidence>
<dbReference type="Pfam" id="PF00005">
    <property type="entry name" value="ABC_tran"/>
    <property type="match status" value="1"/>
</dbReference>
<evidence type="ECO:0000256" key="1">
    <source>
        <dbReference type="ARBA" id="ARBA00022448"/>
    </source>
</evidence>
<evidence type="ECO:0000259" key="4">
    <source>
        <dbReference type="PROSITE" id="PS50893"/>
    </source>
</evidence>
<dbReference type="PROSITE" id="PS00211">
    <property type="entry name" value="ABC_TRANSPORTER_1"/>
    <property type="match status" value="1"/>
</dbReference>
<comment type="caution">
    <text evidence="5">The sequence shown here is derived from an EMBL/GenBank/DDBJ whole genome shotgun (WGS) entry which is preliminary data.</text>
</comment>
<dbReference type="GO" id="GO:0005524">
    <property type="term" value="F:ATP binding"/>
    <property type="evidence" value="ECO:0007669"/>
    <property type="project" value="UniProtKB-KW"/>
</dbReference>
<dbReference type="InterPro" id="IPR003439">
    <property type="entry name" value="ABC_transporter-like_ATP-bd"/>
</dbReference>
<proteinExistence type="predicted"/>
<dbReference type="SUPFAM" id="SSF52540">
    <property type="entry name" value="P-loop containing nucleoside triphosphate hydrolases"/>
    <property type="match status" value="1"/>
</dbReference>
<dbReference type="RefSeq" id="WP_386774600.1">
    <property type="nucleotide sequence ID" value="NZ_JBHRUG010000027.1"/>
</dbReference>
<keyword evidence="1" id="KW-0813">Transport</keyword>
<accession>A0ABV7LSA1</accession>
<dbReference type="SMART" id="SM00382">
    <property type="entry name" value="AAA"/>
    <property type="match status" value="1"/>
</dbReference>
<dbReference type="EMBL" id="JBHRUG010000027">
    <property type="protein sequence ID" value="MFC3284530.1"/>
    <property type="molecule type" value="Genomic_DNA"/>
</dbReference>
<keyword evidence="6" id="KW-1185">Reference proteome</keyword>
<evidence type="ECO:0000256" key="2">
    <source>
        <dbReference type="ARBA" id="ARBA00022741"/>
    </source>
</evidence>
<sequence length="349" mass="38381">MLAVCGRGRAMSEWQAGADAGSAPTPGTLLSVNDLHTWFELRQWGFLRVGAVRAVDGVSFTLARGEAVAFVGESGCGKSSLARTLLGLHRPTRGEVLFAGRSLGGLTARELKAYRAKVGYVQQDPFGALPPFMDVRHVLAEPLIVQGVKDRAQREQRIRAALDEVRLSPAEEFLPKFPHMLSGGQQQRVVIARALILEPAMIIADEPVSMLDASVRVEILNLLRHIQSQRELTLAFITHDLSTVRHYAERIFVMYAGRVVESAGVNELLDHPQHPYTQALLAAIADPDAANAAKQRVVPRGEPPSLLHPPRGCRFHPRCPHAMAGLCDVDEPPDFEPRRGQYSACWLHR</sequence>